<comment type="caution">
    <text evidence="1">The sequence shown here is derived from an EMBL/GenBank/DDBJ whole genome shotgun (WGS) entry which is preliminary data.</text>
</comment>
<dbReference type="Proteomes" id="UP000295066">
    <property type="component" value="Unassembled WGS sequence"/>
</dbReference>
<dbReference type="OrthoDB" id="1092674at2"/>
<sequence>MQETPCCPRFDPEPWDGKTNEWNEKPFLAATMPVLFHMPFPRLVNRTMTRLWQRAQEYSIAPDMEDFLLLVHDPSPWKSRYYLAVTGVHPDLEKDMVTFSGTFICRVFDGPYNDVPKFMAEADAWLRSIDKTPKEHFFFFTTCPRCARIYGHNYMVDFVRV</sequence>
<evidence type="ECO:0000313" key="1">
    <source>
        <dbReference type="EMBL" id="TDY61185.1"/>
    </source>
</evidence>
<dbReference type="EMBL" id="SORI01000006">
    <property type="protein sequence ID" value="TDY61185.1"/>
    <property type="molecule type" value="Genomic_DNA"/>
</dbReference>
<dbReference type="InterPro" id="IPR046766">
    <property type="entry name" value="Bact_hydrolase"/>
</dbReference>
<evidence type="ECO:0000313" key="2">
    <source>
        <dbReference type="Proteomes" id="UP000295066"/>
    </source>
</evidence>
<reference evidence="1 2" key="1">
    <citation type="submission" date="2019-03" db="EMBL/GenBank/DDBJ databases">
        <title>Genomic Encyclopedia of Type Strains, Phase IV (KMG-IV): sequencing the most valuable type-strain genomes for metagenomic binning, comparative biology and taxonomic classification.</title>
        <authorList>
            <person name="Goeker M."/>
        </authorList>
    </citation>
    <scope>NUCLEOTIDE SEQUENCE [LARGE SCALE GENOMIC DNA]</scope>
    <source>
        <strain evidence="1 2">DSM 25964</strain>
    </source>
</reference>
<gene>
    <name evidence="1" type="ORF">C8D99_10640</name>
</gene>
<keyword evidence="2" id="KW-1185">Reference proteome</keyword>
<accession>A0A4R8MBE8</accession>
<dbReference type="Pfam" id="PF20603">
    <property type="entry name" value="Bact_hydrolase"/>
    <property type="match status" value="1"/>
</dbReference>
<proteinExistence type="predicted"/>
<name>A0A4R8MBE8_9BACT</name>
<organism evidence="1 2">
    <name type="scientific">Aminivibrio pyruvatiphilus</name>
    <dbReference type="NCBI Taxonomy" id="1005740"/>
    <lineage>
        <taxon>Bacteria</taxon>
        <taxon>Thermotogati</taxon>
        <taxon>Synergistota</taxon>
        <taxon>Synergistia</taxon>
        <taxon>Synergistales</taxon>
        <taxon>Aminobacteriaceae</taxon>
        <taxon>Aminivibrio</taxon>
    </lineage>
</organism>
<protein>
    <submittedName>
        <fullName evidence="1">Uncharacterized protein</fullName>
    </submittedName>
</protein>
<dbReference type="RefSeq" id="WP_133957238.1">
    <property type="nucleotide sequence ID" value="NZ_SORI01000006.1"/>
</dbReference>
<dbReference type="AlphaFoldDB" id="A0A4R8MBE8"/>